<feature type="binding site" evidence="11">
    <location>
        <position position="117"/>
    </location>
    <ligand>
        <name>L-histidine</name>
        <dbReference type="ChEBI" id="CHEBI:57595"/>
    </ligand>
</feature>
<dbReference type="CDD" id="cd00859">
    <property type="entry name" value="HisRS_anticodon"/>
    <property type="match status" value="1"/>
</dbReference>
<dbReference type="CDD" id="cd00773">
    <property type="entry name" value="HisRS-like_core"/>
    <property type="match status" value="1"/>
</dbReference>
<dbReference type="Pfam" id="PF03129">
    <property type="entry name" value="HGTP_anticodon"/>
    <property type="match status" value="1"/>
</dbReference>
<comment type="catalytic activity">
    <reaction evidence="9 10">
        <text>tRNA(His) + L-histidine + ATP = L-histidyl-tRNA(His) + AMP + diphosphate + H(+)</text>
        <dbReference type="Rhea" id="RHEA:17313"/>
        <dbReference type="Rhea" id="RHEA-COMP:9665"/>
        <dbReference type="Rhea" id="RHEA-COMP:9689"/>
        <dbReference type="ChEBI" id="CHEBI:15378"/>
        <dbReference type="ChEBI" id="CHEBI:30616"/>
        <dbReference type="ChEBI" id="CHEBI:33019"/>
        <dbReference type="ChEBI" id="CHEBI:57595"/>
        <dbReference type="ChEBI" id="CHEBI:78442"/>
        <dbReference type="ChEBI" id="CHEBI:78527"/>
        <dbReference type="ChEBI" id="CHEBI:456215"/>
        <dbReference type="EC" id="6.1.1.21"/>
    </reaction>
</comment>
<dbReference type="PROSITE" id="PS50862">
    <property type="entry name" value="AA_TRNA_LIGASE_II"/>
    <property type="match status" value="1"/>
</dbReference>
<gene>
    <name evidence="10" type="primary">hisS</name>
    <name evidence="13" type="ORF">FHW16_000750</name>
</gene>
<dbReference type="InterPro" id="IPR036621">
    <property type="entry name" value="Anticodon-bd_dom_sf"/>
</dbReference>
<name>A0A839EFA7_9HYPH</name>
<evidence type="ECO:0000256" key="1">
    <source>
        <dbReference type="ARBA" id="ARBA00008226"/>
    </source>
</evidence>
<sequence length="504" mass="54975">MTTKADRLKARLPRGFVDRIPDDLRAAEKMMADIRKVYDLYGFEPVETPLIEYTDALGKFLPDQDRPNEGVFSFQDDDEQWLSLRYDLTAPLARFVAENFESLPKPYRSYRAGWVFRNEKPGPGRFRQFMQFDADTVGAPSVSADAEMCMMMADVMEAVGIKRGDYVIRVNNRKVLDGVLESIGLGGDDKMGQRLVVLRAIDKLDKFGVDGVRLLLGKGRLDESGDFTKGAGLDETAISKVLAFTSAGGANGSETIANLEAVVAGNDKGVEGVAELATIEALSSAAGYGARVRIDPSVVRGLEYYTGPVFEAELTFDVTNEKGEKVVFGSVGGGGRYDGLVSRFRGEPTPATGFSIGVSRLMTALKNLGKLDTSDNVGPVVVLVMDRDTASLGRYQKMVSDLRQAGIRAEMYLGGSGMKPQMKYADRRGAPCVIIQGSQERDNGEVQIKDLIEGARLSSEIEDNTVWREGRQAQITAKETDLVSEVRKILEAQAEDRANALKAG</sequence>
<dbReference type="InterPro" id="IPR041715">
    <property type="entry name" value="HisRS-like_core"/>
</dbReference>
<evidence type="ECO:0000256" key="6">
    <source>
        <dbReference type="ARBA" id="ARBA00022840"/>
    </source>
</evidence>
<keyword evidence="5 10" id="KW-0547">Nucleotide-binding</keyword>
<keyword evidence="14" id="KW-1185">Reference proteome</keyword>
<dbReference type="SUPFAM" id="SSF55681">
    <property type="entry name" value="Class II aaRS and biotin synthetases"/>
    <property type="match status" value="1"/>
</dbReference>
<dbReference type="PANTHER" id="PTHR11476">
    <property type="entry name" value="HISTIDYL-TRNA SYNTHETASE"/>
    <property type="match status" value="1"/>
</dbReference>
<feature type="binding site" evidence="11">
    <location>
        <position position="300"/>
    </location>
    <ligand>
        <name>L-histidine</name>
        <dbReference type="ChEBI" id="CHEBI:57595"/>
    </ligand>
</feature>
<dbReference type="EC" id="6.1.1.21" evidence="10"/>
<feature type="binding site" evidence="11">
    <location>
        <position position="135"/>
    </location>
    <ligand>
        <name>L-histidine</name>
        <dbReference type="ChEBI" id="CHEBI:57595"/>
    </ligand>
</feature>
<reference evidence="13 14" key="1">
    <citation type="submission" date="2020-07" db="EMBL/GenBank/DDBJ databases">
        <title>Genomic Encyclopedia of Type Strains, Phase IV (KMG-V): Genome sequencing to study the core and pangenomes of soil and plant-associated prokaryotes.</title>
        <authorList>
            <person name="Whitman W."/>
        </authorList>
    </citation>
    <scope>NUCLEOTIDE SEQUENCE [LARGE SCALE GENOMIC DNA]</scope>
    <source>
        <strain evidence="13 14">AN3</strain>
    </source>
</reference>
<dbReference type="GO" id="GO:0005524">
    <property type="term" value="F:ATP binding"/>
    <property type="evidence" value="ECO:0007669"/>
    <property type="project" value="UniProtKB-UniRule"/>
</dbReference>
<organism evidence="13 14">
    <name type="scientific">Phyllobacterium myrsinacearum</name>
    <dbReference type="NCBI Taxonomy" id="28101"/>
    <lineage>
        <taxon>Bacteria</taxon>
        <taxon>Pseudomonadati</taxon>
        <taxon>Pseudomonadota</taxon>
        <taxon>Alphaproteobacteria</taxon>
        <taxon>Hyphomicrobiales</taxon>
        <taxon>Phyllobacteriaceae</taxon>
        <taxon>Phyllobacterium</taxon>
    </lineage>
</organism>
<evidence type="ECO:0000256" key="4">
    <source>
        <dbReference type="ARBA" id="ARBA00022598"/>
    </source>
</evidence>
<keyword evidence="6 10" id="KW-0067">ATP-binding</keyword>
<evidence type="ECO:0000256" key="7">
    <source>
        <dbReference type="ARBA" id="ARBA00022917"/>
    </source>
</evidence>
<dbReference type="InterPro" id="IPR004154">
    <property type="entry name" value="Anticodon-bd"/>
</dbReference>
<dbReference type="Gene3D" id="3.30.930.10">
    <property type="entry name" value="Bira Bifunctional Protein, Domain 2"/>
    <property type="match status" value="1"/>
</dbReference>
<dbReference type="Pfam" id="PF13393">
    <property type="entry name" value="tRNA-synt_His"/>
    <property type="match status" value="1"/>
</dbReference>
<comment type="subunit">
    <text evidence="2 10">Homodimer.</text>
</comment>
<evidence type="ECO:0000256" key="11">
    <source>
        <dbReference type="PIRSR" id="PIRSR001549-1"/>
    </source>
</evidence>
<dbReference type="NCBIfam" id="TIGR00442">
    <property type="entry name" value="hisS"/>
    <property type="match status" value="1"/>
</dbReference>
<dbReference type="SUPFAM" id="SSF52954">
    <property type="entry name" value="Class II aaRS ABD-related"/>
    <property type="match status" value="1"/>
</dbReference>
<evidence type="ECO:0000313" key="14">
    <source>
        <dbReference type="Proteomes" id="UP000549052"/>
    </source>
</evidence>
<evidence type="ECO:0000256" key="8">
    <source>
        <dbReference type="ARBA" id="ARBA00023146"/>
    </source>
</evidence>
<comment type="caution">
    <text evidence="13">The sequence shown here is derived from an EMBL/GenBank/DDBJ whole genome shotgun (WGS) entry which is preliminary data.</text>
</comment>
<keyword evidence="3 10" id="KW-0963">Cytoplasm</keyword>
<keyword evidence="4 10" id="KW-0436">Ligase</keyword>
<dbReference type="AlphaFoldDB" id="A0A839EFA7"/>
<accession>A0A839EFA7</accession>
<dbReference type="PIRSF" id="PIRSF001549">
    <property type="entry name" value="His-tRNA_synth"/>
    <property type="match status" value="1"/>
</dbReference>
<comment type="subcellular location">
    <subcellularLocation>
        <location evidence="10">Cytoplasm</location>
    </subcellularLocation>
</comment>
<dbReference type="InterPro" id="IPR045864">
    <property type="entry name" value="aa-tRNA-synth_II/BPL/LPL"/>
</dbReference>
<feature type="binding site" evidence="11">
    <location>
        <begin position="304"/>
        <end position="305"/>
    </location>
    <ligand>
        <name>L-histidine</name>
        <dbReference type="ChEBI" id="CHEBI:57595"/>
    </ligand>
</feature>
<evidence type="ECO:0000256" key="3">
    <source>
        <dbReference type="ARBA" id="ARBA00022490"/>
    </source>
</evidence>
<dbReference type="InterPro" id="IPR006195">
    <property type="entry name" value="aa-tRNA-synth_II"/>
</dbReference>
<evidence type="ECO:0000256" key="9">
    <source>
        <dbReference type="ARBA" id="ARBA00047639"/>
    </source>
</evidence>
<evidence type="ECO:0000256" key="2">
    <source>
        <dbReference type="ARBA" id="ARBA00011738"/>
    </source>
</evidence>
<keyword evidence="8 10" id="KW-0030">Aminoacyl-tRNA synthetase</keyword>
<dbReference type="RefSeq" id="WP_182547784.1">
    <property type="nucleotide sequence ID" value="NZ_JACGXN010000001.1"/>
</dbReference>
<feature type="domain" description="Aminoacyl-transfer RNA synthetases class-II family profile" evidence="12">
    <location>
        <begin position="1"/>
        <end position="379"/>
    </location>
</feature>
<dbReference type="GO" id="GO:0006427">
    <property type="term" value="P:histidyl-tRNA aminoacylation"/>
    <property type="evidence" value="ECO:0007669"/>
    <property type="project" value="UniProtKB-UniRule"/>
</dbReference>
<dbReference type="PANTHER" id="PTHR11476:SF7">
    <property type="entry name" value="HISTIDINE--TRNA LIGASE"/>
    <property type="match status" value="1"/>
</dbReference>
<dbReference type="Gene3D" id="3.40.50.800">
    <property type="entry name" value="Anticodon-binding domain"/>
    <property type="match status" value="1"/>
</dbReference>
<dbReference type="Proteomes" id="UP000549052">
    <property type="component" value="Unassembled WGS sequence"/>
</dbReference>
<keyword evidence="7 10" id="KW-0648">Protein biosynthesis</keyword>
<comment type="similarity">
    <text evidence="1 10">Belongs to the class-II aminoacyl-tRNA synthetase family.</text>
</comment>
<dbReference type="InterPro" id="IPR015807">
    <property type="entry name" value="His-tRNA-ligase"/>
</dbReference>
<feature type="binding site" evidence="11">
    <location>
        <begin position="87"/>
        <end position="89"/>
    </location>
    <ligand>
        <name>L-histidine</name>
        <dbReference type="ChEBI" id="CHEBI:57595"/>
    </ligand>
</feature>
<evidence type="ECO:0000256" key="10">
    <source>
        <dbReference type="HAMAP-Rule" id="MF_00127"/>
    </source>
</evidence>
<evidence type="ECO:0000259" key="12">
    <source>
        <dbReference type="PROSITE" id="PS50862"/>
    </source>
</evidence>
<protein>
    <recommendedName>
        <fullName evidence="10">Histidine--tRNA ligase</fullName>
        <ecNumber evidence="10">6.1.1.21</ecNumber>
    </recommendedName>
    <alternativeName>
        <fullName evidence="10">Histidyl-tRNA synthetase</fullName>
        <shortName evidence="10">HisRS</shortName>
    </alternativeName>
</protein>
<dbReference type="GO" id="GO:0005737">
    <property type="term" value="C:cytoplasm"/>
    <property type="evidence" value="ECO:0007669"/>
    <property type="project" value="UniProtKB-SubCell"/>
</dbReference>
<feature type="binding site" evidence="11">
    <location>
        <position position="131"/>
    </location>
    <ligand>
        <name>L-histidine</name>
        <dbReference type="ChEBI" id="CHEBI:57595"/>
    </ligand>
</feature>
<dbReference type="EMBL" id="JACGXN010000001">
    <property type="protein sequence ID" value="MBA8877068.1"/>
    <property type="molecule type" value="Genomic_DNA"/>
</dbReference>
<dbReference type="GO" id="GO:0004821">
    <property type="term" value="F:histidine-tRNA ligase activity"/>
    <property type="evidence" value="ECO:0007669"/>
    <property type="project" value="UniProtKB-UniRule"/>
</dbReference>
<proteinExistence type="inferred from homology"/>
<dbReference type="InterPro" id="IPR004516">
    <property type="entry name" value="HisRS/HisZ"/>
</dbReference>
<evidence type="ECO:0000256" key="5">
    <source>
        <dbReference type="ARBA" id="ARBA00022741"/>
    </source>
</evidence>
<evidence type="ECO:0000313" key="13">
    <source>
        <dbReference type="EMBL" id="MBA8877068.1"/>
    </source>
</evidence>
<dbReference type="InterPro" id="IPR033656">
    <property type="entry name" value="HisRS_anticodon"/>
</dbReference>
<dbReference type="HAMAP" id="MF_00127">
    <property type="entry name" value="His_tRNA_synth"/>
    <property type="match status" value="1"/>
</dbReference>